<sequence>MAQNQNSGQHVPTERPDPEDAARNPRPGSQDRPGFDLGGSADETNATGTGSNTVPGGPKGSTSSGTGAGGRATGLTDPSGSGSRGDEGNAGSDTGGGVTDGTNGPA</sequence>
<comment type="caution">
    <text evidence="2">The sequence shown here is derived from an EMBL/GenBank/DDBJ whole genome shotgun (WGS) entry which is preliminary data.</text>
</comment>
<keyword evidence="3" id="KW-1185">Reference proteome</keyword>
<organism evidence="2 3">
    <name type="scientific">Microvirga vignae</name>
    <dbReference type="NCBI Taxonomy" id="1225564"/>
    <lineage>
        <taxon>Bacteria</taxon>
        <taxon>Pseudomonadati</taxon>
        <taxon>Pseudomonadota</taxon>
        <taxon>Alphaproteobacteria</taxon>
        <taxon>Hyphomicrobiales</taxon>
        <taxon>Methylobacteriaceae</taxon>
        <taxon>Microvirga</taxon>
    </lineage>
</organism>
<dbReference type="PATRIC" id="fig|1225564.3.peg.1750"/>
<feature type="region of interest" description="Disordered" evidence="1">
    <location>
        <begin position="1"/>
        <end position="106"/>
    </location>
</feature>
<dbReference type="OrthoDB" id="8021343at2"/>
<dbReference type="RefSeq" id="WP_047188116.1">
    <property type="nucleotide sequence ID" value="NZ_LCYG01000016.1"/>
</dbReference>
<dbReference type="STRING" id="1225564.AA309_06380"/>
<feature type="compositionally biased region" description="Polar residues" evidence="1">
    <location>
        <begin position="42"/>
        <end position="54"/>
    </location>
</feature>
<proteinExistence type="predicted"/>
<reference evidence="2 3" key="1">
    <citation type="submission" date="2015-05" db="EMBL/GenBank/DDBJ databases">
        <title>Draft genome sequence of Microvirga vignae strain BR3299, a novel nitrogen fixing bacteria isolated from Brazil semi-aired region.</title>
        <authorList>
            <person name="Zilli J.E."/>
            <person name="Passos S.R."/>
            <person name="Leite J."/>
            <person name="Baldani J.I."/>
            <person name="Xavier G.R."/>
            <person name="Rumjaneck N.G."/>
            <person name="Simoes-Araujo J.L."/>
        </authorList>
    </citation>
    <scope>NUCLEOTIDE SEQUENCE [LARGE SCALE GENOMIC DNA]</scope>
    <source>
        <strain evidence="2 3">BR3299</strain>
    </source>
</reference>
<feature type="compositionally biased region" description="Basic and acidic residues" evidence="1">
    <location>
        <begin position="12"/>
        <end position="23"/>
    </location>
</feature>
<dbReference type="EMBL" id="LCYG01000016">
    <property type="protein sequence ID" value="KLK94075.1"/>
    <property type="molecule type" value="Genomic_DNA"/>
</dbReference>
<dbReference type="AlphaFoldDB" id="A0A0H1RFU6"/>
<feature type="compositionally biased region" description="Polar residues" evidence="1">
    <location>
        <begin position="1"/>
        <end position="10"/>
    </location>
</feature>
<evidence type="ECO:0000313" key="3">
    <source>
        <dbReference type="Proteomes" id="UP000035489"/>
    </source>
</evidence>
<evidence type="ECO:0000313" key="2">
    <source>
        <dbReference type="EMBL" id="KLK94075.1"/>
    </source>
</evidence>
<evidence type="ECO:0000256" key="1">
    <source>
        <dbReference type="SAM" id="MobiDB-lite"/>
    </source>
</evidence>
<protein>
    <submittedName>
        <fullName evidence="2">Uncharacterized protein</fullName>
    </submittedName>
</protein>
<gene>
    <name evidence="2" type="ORF">AA309_06380</name>
</gene>
<accession>A0A0H1RFU6</accession>
<name>A0A0H1RFU6_9HYPH</name>
<dbReference type="Proteomes" id="UP000035489">
    <property type="component" value="Unassembled WGS sequence"/>
</dbReference>